<evidence type="ECO:0000256" key="3">
    <source>
        <dbReference type="ARBA" id="ARBA00022691"/>
    </source>
</evidence>
<evidence type="ECO:0000256" key="1">
    <source>
        <dbReference type="ARBA" id="ARBA00022603"/>
    </source>
</evidence>
<organism evidence="4 5">
    <name type="scientific">Blastopirellula marina DSM 3645</name>
    <dbReference type="NCBI Taxonomy" id="314230"/>
    <lineage>
        <taxon>Bacteria</taxon>
        <taxon>Pseudomonadati</taxon>
        <taxon>Planctomycetota</taxon>
        <taxon>Planctomycetia</taxon>
        <taxon>Pirellulales</taxon>
        <taxon>Pirellulaceae</taxon>
        <taxon>Blastopirellula</taxon>
    </lineage>
</organism>
<dbReference type="eggNOG" id="COG4122">
    <property type="taxonomic scope" value="Bacteria"/>
</dbReference>
<keyword evidence="1" id="KW-0489">Methyltransferase</keyword>
<keyword evidence="2" id="KW-0808">Transferase</keyword>
<dbReference type="STRING" id="314230.DSM3645_28102"/>
<accession>A3ZP46</accession>
<dbReference type="InterPro" id="IPR029063">
    <property type="entry name" value="SAM-dependent_MTases_sf"/>
</dbReference>
<dbReference type="PROSITE" id="PS51682">
    <property type="entry name" value="SAM_OMT_I"/>
    <property type="match status" value="1"/>
</dbReference>
<dbReference type="RefSeq" id="WP_002653513.1">
    <property type="nucleotide sequence ID" value="NZ_CH672376.1"/>
</dbReference>
<dbReference type="InterPro" id="IPR002935">
    <property type="entry name" value="SAM_O-MeTrfase"/>
</dbReference>
<dbReference type="Pfam" id="PF13578">
    <property type="entry name" value="Methyltransf_24"/>
    <property type="match status" value="1"/>
</dbReference>
<evidence type="ECO:0008006" key="6">
    <source>
        <dbReference type="Google" id="ProtNLM"/>
    </source>
</evidence>
<gene>
    <name evidence="4" type="ORF">DSM3645_28102</name>
</gene>
<evidence type="ECO:0000313" key="4">
    <source>
        <dbReference type="EMBL" id="EAQ81520.1"/>
    </source>
</evidence>
<name>A3ZP46_9BACT</name>
<proteinExistence type="predicted"/>
<dbReference type="GO" id="GO:0008171">
    <property type="term" value="F:O-methyltransferase activity"/>
    <property type="evidence" value="ECO:0007669"/>
    <property type="project" value="InterPro"/>
</dbReference>
<dbReference type="Gene3D" id="3.40.50.150">
    <property type="entry name" value="Vaccinia Virus protein VP39"/>
    <property type="match status" value="1"/>
</dbReference>
<comment type="caution">
    <text evidence="4">The sequence shown here is derived from an EMBL/GenBank/DDBJ whole genome shotgun (WGS) entry which is preliminary data.</text>
</comment>
<sequence>MDSLTTSPIADQLTRLFQQAEAADRPLIQALSGDGQEFSDEQFKKVLDDEAKDYKAVYRGYAGNYLNVSPEFGKFLYMSARTCNAQRIVEFGSSFGISTIHLACALRDNGGGQIIGTELEATKAAAARENLNAAGLADLVDIRIGNALETLKSGIDGEIDLVHLDGAFNLYLPVLKLLEPHLKTGALVIGENAVEPGYLDYVRNPQNGYLSVTMPFEAGRGNEFTVVTR</sequence>
<keyword evidence="3" id="KW-0949">S-adenosyl-L-methionine</keyword>
<dbReference type="AlphaFoldDB" id="A3ZP46"/>
<dbReference type="SUPFAM" id="SSF53335">
    <property type="entry name" value="S-adenosyl-L-methionine-dependent methyltransferases"/>
    <property type="match status" value="1"/>
</dbReference>
<dbReference type="GO" id="GO:0032259">
    <property type="term" value="P:methylation"/>
    <property type="evidence" value="ECO:0007669"/>
    <property type="project" value="UniProtKB-KW"/>
</dbReference>
<dbReference type="HOGENOM" id="CLU_067676_7_1_0"/>
<dbReference type="PANTHER" id="PTHR43167:SF1">
    <property type="entry name" value="PUTATIVE (AFU_ORTHOLOGUE AFUA_6G01830)-RELATED"/>
    <property type="match status" value="1"/>
</dbReference>
<evidence type="ECO:0000256" key="2">
    <source>
        <dbReference type="ARBA" id="ARBA00022679"/>
    </source>
</evidence>
<dbReference type="OrthoDB" id="9799672at2"/>
<dbReference type="EMBL" id="AANZ01000004">
    <property type="protein sequence ID" value="EAQ81520.1"/>
    <property type="molecule type" value="Genomic_DNA"/>
</dbReference>
<dbReference type="PANTHER" id="PTHR43167">
    <property type="entry name" value="PUTATIVE (AFU_ORTHOLOGUE AFUA_6G01830)-RELATED"/>
    <property type="match status" value="1"/>
</dbReference>
<protein>
    <recommendedName>
        <fullName evidence="6">O-methyltransferase</fullName>
    </recommendedName>
</protein>
<evidence type="ECO:0000313" key="5">
    <source>
        <dbReference type="Proteomes" id="UP000004358"/>
    </source>
</evidence>
<dbReference type="Proteomes" id="UP000004358">
    <property type="component" value="Unassembled WGS sequence"/>
</dbReference>
<reference evidence="4 5" key="1">
    <citation type="submission" date="2006-02" db="EMBL/GenBank/DDBJ databases">
        <authorList>
            <person name="Amann R."/>
            <person name="Ferriera S."/>
            <person name="Johnson J."/>
            <person name="Kravitz S."/>
            <person name="Halpern A."/>
            <person name="Remington K."/>
            <person name="Beeson K."/>
            <person name="Tran B."/>
            <person name="Rogers Y.-H."/>
            <person name="Friedman R."/>
            <person name="Venter J.C."/>
        </authorList>
    </citation>
    <scope>NUCLEOTIDE SEQUENCE [LARGE SCALE GENOMIC DNA]</scope>
    <source>
        <strain evidence="4 5">DSM 3645</strain>
    </source>
</reference>